<keyword evidence="3" id="KW-1185">Reference proteome</keyword>
<evidence type="ECO:0008006" key="4">
    <source>
        <dbReference type="Google" id="ProtNLM"/>
    </source>
</evidence>
<feature type="transmembrane region" description="Helical" evidence="1">
    <location>
        <begin position="148"/>
        <end position="169"/>
    </location>
</feature>
<keyword evidence="1" id="KW-0812">Transmembrane</keyword>
<dbReference type="Proteomes" id="UP001152747">
    <property type="component" value="Unassembled WGS sequence"/>
</dbReference>
<evidence type="ECO:0000256" key="1">
    <source>
        <dbReference type="SAM" id="Phobius"/>
    </source>
</evidence>
<name>A0A9P1N7Y1_9PELO</name>
<protein>
    <recommendedName>
        <fullName evidence="4">Serpentine Receptor, class H</fullName>
    </recommendedName>
</protein>
<dbReference type="InterPro" id="IPR019422">
    <property type="entry name" value="7TM_GPCR_serpentine_rcpt_Srh"/>
</dbReference>
<dbReference type="PANTHER" id="PTHR22941">
    <property type="entry name" value="SERPENTINE RECEPTOR"/>
    <property type="match status" value="1"/>
</dbReference>
<gene>
    <name evidence="2" type="ORF">CAMP_LOCUS13729</name>
</gene>
<reference evidence="2" key="1">
    <citation type="submission" date="2022-11" db="EMBL/GenBank/DDBJ databases">
        <authorList>
            <person name="Kikuchi T."/>
        </authorList>
    </citation>
    <scope>NUCLEOTIDE SEQUENCE</scope>
    <source>
        <strain evidence="2">PS1010</strain>
    </source>
</reference>
<feature type="transmembrane region" description="Helical" evidence="1">
    <location>
        <begin position="105"/>
        <end position="127"/>
    </location>
</feature>
<sequence>MDEYFNNNYTKYCKDVKFDFFDSSDFVFIIGHSISIVIIPIDIFGMYCIITKTPKKLETKGCLMYLQSIIIFLDINLTVCMIPYLFFPTCSGFTIGIYRSIGFPMIFQCFIAVFGISLMNFSIPIIFENRHNILVRSNFKITGKFSRILFYFLNVTLPFFCQLPVFLHIPDQIPAALEILKRIPCPTIEYFQQPVFTLTLKYDNAIFSLSTTLSFAFIQIVFFSIHSFYHLRKISNFASVKTQKLQKAVFSALSLQISVSTAILILPIFYFWYAFQFNYYRQGFTNISIMMIASHGCFATLTMLFCHKNYREFILSFFSKNKAKVEGHSNNPSFQRKSMSVRNFLPIRF</sequence>
<dbReference type="EMBL" id="CANHGI010000005">
    <property type="protein sequence ID" value="CAI5451092.1"/>
    <property type="molecule type" value="Genomic_DNA"/>
</dbReference>
<dbReference type="InterPro" id="IPR053220">
    <property type="entry name" value="Nematode_rcpt-like_serp_H"/>
</dbReference>
<keyword evidence="1" id="KW-1133">Transmembrane helix</keyword>
<feature type="transmembrane region" description="Helical" evidence="1">
    <location>
        <begin position="62"/>
        <end position="85"/>
    </location>
</feature>
<feature type="transmembrane region" description="Helical" evidence="1">
    <location>
        <begin position="205"/>
        <end position="229"/>
    </location>
</feature>
<evidence type="ECO:0000313" key="2">
    <source>
        <dbReference type="EMBL" id="CAI5451092.1"/>
    </source>
</evidence>
<dbReference type="AlphaFoldDB" id="A0A9P1N7Y1"/>
<feature type="transmembrane region" description="Helical" evidence="1">
    <location>
        <begin position="26"/>
        <end position="50"/>
    </location>
</feature>
<dbReference type="Pfam" id="PF10318">
    <property type="entry name" value="7TM_GPCR_Srh"/>
    <property type="match status" value="1"/>
</dbReference>
<dbReference type="PANTHER" id="PTHR22941:SF307">
    <property type="entry name" value="SERPENTINE RECEPTOR, CLASS H"/>
    <property type="match status" value="1"/>
</dbReference>
<organism evidence="2 3">
    <name type="scientific">Caenorhabditis angaria</name>
    <dbReference type="NCBI Taxonomy" id="860376"/>
    <lineage>
        <taxon>Eukaryota</taxon>
        <taxon>Metazoa</taxon>
        <taxon>Ecdysozoa</taxon>
        <taxon>Nematoda</taxon>
        <taxon>Chromadorea</taxon>
        <taxon>Rhabditida</taxon>
        <taxon>Rhabditina</taxon>
        <taxon>Rhabditomorpha</taxon>
        <taxon>Rhabditoidea</taxon>
        <taxon>Rhabditidae</taxon>
        <taxon>Peloderinae</taxon>
        <taxon>Caenorhabditis</taxon>
    </lineage>
</organism>
<keyword evidence="1" id="KW-0472">Membrane</keyword>
<comment type="caution">
    <text evidence="2">The sequence shown here is derived from an EMBL/GenBank/DDBJ whole genome shotgun (WGS) entry which is preliminary data.</text>
</comment>
<proteinExistence type="predicted"/>
<accession>A0A9P1N7Y1</accession>
<feature type="transmembrane region" description="Helical" evidence="1">
    <location>
        <begin position="287"/>
        <end position="306"/>
    </location>
</feature>
<evidence type="ECO:0000313" key="3">
    <source>
        <dbReference type="Proteomes" id="UP001152747"/>
    </source>
</evidence>
<feature type="transmembrane region" description="Helical" evidence="1">
    <location>
        <begin position="250"/>
        <end position="275"/>
    </location>
</feature>